<protein>
    <submittedName>
        <fullName evidence="1">EndoU domain-containing protein</fullName>
    </submittedName>
</protein>
<dbReference type="EMBL" id="JAHXPT010000024">
    <property type="protein sequence ID" value="MBW6411919.1"/>
    <property type="molecule type" value="Genomic_DNA"/>
</dbReference>
<accession>A0ABS7ATM4</accession>
<organism evidence="1 2">
    <name type="scientific">Clostridium weizhouense</name>
    <dbReference type="NCBI Taxonomy" id="2859781"/>
    <lineage>
        <taxon>Bacteria</taxon>
        <taxon>Bacillati</taxon>
        <taxon>Bacillota</taxon>
        <taxon>Clostridia</taxon>
        <taxon>Eubacteriales</taxon>
        <taxon>Clostridiaceae</taxon>
        <taxon>Clostridium</taxon>
    </lineage>
</organism>
<keyword evidence="2" id="KW-1185">Reference proteome</keyword>
<dbReference type="Proteomes" id="UP001519921">
    <property type="component" value="Unassembled WGS sequence"/>
</dbReference>
<sequence length="112" mass="12526">MAEAISKGKIEHVLKDHTYARIKNTINKMMEKGLSEPAEKLLNKKSFFNPSWSEQKVIDATNKAYNKVLSQGLTNGEHTVEVFGEKITVYLENGVSHSAYGGFKLTLSDFGF</sequence>
<gene>
    <name evidence="1" type="ORF">KYD98_17720</name>
</gene>
<name>A0ABS7ATM4_9CLOT</name>
<reference evidence="1 2" key="1">
    <citation type="submission" date="2021-07" db="EMBL/GenBank/DDBJ databases">
        <title>Clostridium weizhouense sp. nov., an anaerobic bacterium isolated from activated sludge of Petroleum wastewater.</title>
        <authorList>
            <person name="Li Q."/>
        </authorList>
    </citation>
    <scope>NUCLEOTIDE SEQUENCE [LARGE SCALE GENOMIC DNA]</scope>
    <source>
        <strain evidence="1 2">YB-6</strain>
    </source>
</reference>
<comment type="caution">
    <text evidence="1">The sequence shown here is derived from an EMBL/GenBank/DDBJ whole genome shotgun (WGS) entry which is preliminary data.</text>
</comment>
<proteinExistence type="predicted"/>
<dbReference type="RefSeq" id="WP_219781384.1">
    <property type="nucleotide sequence ID" value="NZ_JAHXPT010000024.1"/>
</dbReference>
<evidence type="ECO:0000313" key="2">
    <source>
        <dbReference type="Proteomes" id="UP001519921"/>
    </source>
</evidence>
<evidence type="ECO:0000313" key="1">
    <source>
        <dbReference type="EMBL" id="MBW6411919.1"/>
    </source>
</evidence>